<protein>
    <submittedName>
        <fullName evidence="7">Glycoside hydrolase family 43 protein</fullName>
    </submittedName>
</protein>
<evidence type="ECO:0000256" key="5">
    <source>
        <dbReference type="SAM" id="SignalP"/>
    </source>
</evidence>
<dbReference type="SUPFAM" id="SSF75005">
    <property type="entry name" value="Arabinanase/levansucrase/invertase"/>
    <property type="match status" value="1"/>
</dbReference>
<evidence type="ECO:0000256" key="2">
    <source>
        <dbReference type="ARBA" id="ARBA00022801"/>
    </source>
</evidence>
<evidence type="ECO:0000256" key="4">
    <source>
        <dbReference type="RuleBase" id="RU361187"/>
    </source>
</evidence>
<evidence type="ECO:0000256" key="3">
    <source>
        <dbReference type="ARBA" id="ARBA00023295"/>
    </source>
</evidence>
<comment type="caution">
    <text evidence="7">The sequence shown here is derived from an EMBL/GenBank/DDBJ whole genome shotgun (WGS) entry which is preliminary data.</text>
</comment>
<keyword evidence="3 4" id="KW-0326">Glycosidase</keyword>
<dbReference type="Pfam" id="PF04616">
    <property type="entry name" value="Glyco_hydro_43"/>
    <property type="match status" value="1"/>
</dbReference>
<dbReference type="InterPro" id="IPR006710">
    <property type="entry name" value="Glyco_hydro_43"/>
</dbReference>
<evidence type="ECO:0000313" key="8">
    <source>
        <dbReference type="Proteomes" id="UP000600600"/>
    </source>
</evidence>
<sequence length="564" mass="63873">MKVFRKVLFTLALAGNITILSSQNVAVFDEFLYKSESQMKASENQYLNPILPGCYPDPSICRVGKDYYLVNSSFSYYPGVPIWHSTDLIHWTQLGHVLNRPSQLLTKNSKMSWGVYAPDIKYNPHNKTFYMITTGTGYGNTTYVKTDDPKKCYWSDPIALPSVKGIDPSFFFDEDGKAYILNNEPPAYEPLYDGHRAIWIREFDWKNDRVVGEPKVVIDGGLDITKKPSWIEGPHLYKIKGKYYLMAAEGGTGPNHREVILTSDSPMGPFIPCAINPILTQMGLPSDRKEPITCAGHADLVETENGEWFAVFLAVRPYRNGHENTGRETFLLPVKWNDEQPIILDKGKVVPYVVDMTPGMKNLSENNKIRGYDPYAPALLWTSKGLSKEATFIRTPKEEFFQIRKDGKLALKPREIRIEQFGNPSFIGRRVNSKRFKAQTALTYIPEGKLDFAGIVCFQNDYCYVQFGKTVDKQGKVILSLKSYSSRSKKELKDEYEYFLSDKEKKQKVYLKVEALTPEEYTFSYAFGRSKSWTVLGKVKSSLLSTATAGGFTGTTIGVYATGE</sequence>
<evidence type="ECO:0000313" key="7">
    <source>
        <dbReference type="EMBL" id="MBC5603802.1"/>
    </source>
</evidence>
<dbReference type="InterPro" id="IPR051795">
    <property type="entry name" value="Glycosyl_Hydrlase_43"/>
</dbReference>
<dbReference type="CDD" id="cd18617">
    <property type="entry name" value="GH43_XynB-like"/>
    <property type="match status" value="1"/>
</dbReference>
<dbReference type="GO" id="GO:0016787">
    <property type="term" value="F:hydrolase activity"/>
    <property type="evidence" value="ECO:0007669"/>
    <property type="project" value="UniProtKB-KW"/>
</dbReference>
<dbReference type="EMBL" id="JACOOE010000001">
    <property type="protein sequence ID" value="MBC5603802.1"/>
    <property type="molecule type" value="Genomic_DNA"/>
</dbReference>
<dbReference type="InterPro" id="IPR023296">
    <property type="entry name" value="Glyco_hydro_beta-prop_sf"/>
</dbReference>
<dbReference type="PANTHER" id="PTHR42812">
    <property type="entry name" value="BETA-XYLOSIDASE"/>
    <property type="match status" value="1"/>
</dbReference>
<feature type="signal peptide" evidence="5">
    <location>
        <begin position="1"/>
        <end position="22"/>
    </location>
</feature>
<organism evidence="7 8">
    <name type="scientific">Bacteroides difficilis</name>
    <dbReference type="NCBI Taxonomy" id="2763021"/>
    <lineage>
        <taxon>Bacteria</taxon>
        <taxon>Pseudomonadati</taxon>
        <taxon>Bacteroidota</taxon>
        <taxon>Bacteroidia</taxon>
        <taxon>Bacteroidales</taxon>
        <taxon>Bacteroidaceae</taxon>
        <taxon>Bacteroides</taxon>
    </lineage>
</organism>
<evidence type="ECO:0000256" key="1">
    <source>
        <dbReference type="ARBA" id="ARBA00009865"/>
    </source>
</evidence>
<comment type="similarity">
    <text evidence="1 4">Belongs to the glycosyl hydrolase 43 family.</text>
</comment>
<dbReference type="InterPro" id="IPR041542">
    <property type="entry name" value="GH43_C2"/>
</dbReference>
<dbReference type="Gene3D" id="2.60.120.200">
    <property type="match status" value="1"/>
</dbReference>
<reference evidence="7 8" key="1">
    <citation type="submission" date="2020-08" db="EMBL/GenBank/DDBJ databases">
        <title>Genome public.</title>
        <authorList>
            <person name="Liu C."/>
            <person name="Sun Q."/>
        </authorList>
    </citation>
    <scope>NUCLEOTIDE SEQUENCE [LARGE SCALE GENOMIC DNA]</scope>
    <source>
        <strain evidence="7 8">M27</strain>
    </source>
</reference>
<keyword evidence="8" id="KW-1185">Reference proteome</keyword>
<dbReference type="Pfam" id="PF17851">
    <property type="entry name" value="GH43_C2"/>
    <property type="match status" value="1"/>
</dbReference>
<dbReference type="RefSeq" id="WP_186966456.1">
    <property type="nucleotide sequence ID" value="NZ_JACOOE010000001.1"/>
</dbReference>
<feature type="chain" id="PRO_5047050851" evidence="5">
    <location>
        <begin position="23"/>
        <end position="564"/>
    </location>
</feature>
<evidence type="ECO:0000259" key="6">
    <source>
        <dbReference type="Pfam" id="PF17851"/>
    </source>
</evidence>
<dbReference type="PANTHER" id="PTHR42812:SF12">
    <property type="entry name" value="BETA-XYLOSIDASE-RELATED"/>
    <property type="match status" value="1"/>
</dbReference>
<accession>A0ABR7C7L3</accession>
<dbReference type="InterPro" id="IPR013320">
    <property type="entry name" value="ConA-like_dom_sf"/>
</dbReference>
<name>A0ABR7C7L3_9BACE</name>
<proteinExistence type="inferred from homology"/>
<dbReference type="Proteomes" id="UP000600600">
    <property type="component" value="Unassembled WGS sequence"/>
</dbReference>
<dbReference type="SUPFAM" id="SSF49899">
    <property type="entry name" value="Concanavalin A-like lectins/glucanases"/>
    <property type="match status" value="1"/>
</dbReference>
<keyword evidence="2 4" id="KW-0378">Hydrolase</keyword>
<feature type="domain" description="Beta-xylosidase C-terminal Concanavalin A-like" evidence="6">
    <location>
        <begin position="384"/>
        <end position="564"/>
    </location>
</feature>
<gene>
    <name evidence="7" type="ORF">H8S67_03845</name>
</gene>
<keyword evidence="5" id="KW-0732">Signal</keyword>
<dbReference type="Gene3D" id="2.115.10.20">
    <property type="entry name" value="Glycosyl hydrolase domain, family 43"/>
    <property type="match status" value="1"/>
</dbReference>